<comment type="subcellular location">
    <subcellularLocation>
        <location evidence="8">Cytoplasm</location>
    </subcellularLocation>
</comment>
<organism evidence="10 11">
    <name type="scientific">Psychracetigena formicireducens</name>
    <dbReference type="NCBI Taxonomy" id="2986056"/>
    <lineage>
        <taxon>Bacteria</taxon>
        <taxon>Bacillati</taxon>
        <taxon>Candidatus Lithacetigenota</taxon>
        <taxon>Candidatus Psychracetigena</taxon>
    </lineage>
</organism>
<dbReference type="GO" id="GO:0004654">
    <property type="term" value="F:polyribonucleotide nucleotidyltransferase activity"/>
    <property type="evidence" value="ECO:0007669"/>
    <property type="project" value="UniProtKB-UniRule"/>
</dbReference>
<dbReference type="Gene3D" id="2.40.50.140">
    <property type="entry name" value="Nucleic acid-binding proteins"/>
    <property type="match status" value="1"/>
</dbReference>
<dbReference type="PROSITE" id="PS50126">
    <property type="entry name" value="S1"/>
    <property type="match status" value="1"/>
</dbReference>
<dbReference type="InterPro" id="IPR027408">
    <property type="entry name" value="PNPase/RNase_PH_dom_sf"/>
</dbReference>
<keyword evidence="3 8" id="KW-0808">Transferase</keyword>
<protein>
    <recommendedName>
        <fullName evidence="8">Polyribonucleotide nucleotidyltransferase</fullName>
        <ecNumber evidence="8">2.7.7.8</ecNumber>
    </recommendedName>
    <alternativeName>
        <fullName evidence="8">Polynucleotide phosphorylase</fullName>
        <shortName evidence="8">PNPase</shortName>
    </alternativeName>
</protein>
<dbReference type="EMBL" id="QLTW01000002">
    <property type="protein sequence ID" value="MBT9144262.1"/>
    <property type="molecule type" value="Genomic_DNA"/>
</dbReference>
<keyword evidence="4 8" id="KW-0548">Nucleotidyltransferase</keyword>
<keyword evidence="7 8" id="KW-0694">RNA-binding</keyword>
<evidence type="ECO:0000256" key="1">
    <source>
        <dbReference type="ARBA" id="ARBA00007404"/>
    </source>
</evidence>
<reference evidence="10 11" key="1">
    <citation type="journal article" date="2021" name="bioRxiv">
        <title>Unique metabolic strategies in Hadean analogues reveal hints for primordial physiology.</title>
        <authorList>
            <person name="Nobu M.K."/>
            <person name="Nakai R."/>
            <person name="Tamazawa S."/>
            <person name="Mori H."/>
            <person name="Toyoda A."/>
            <person name="Ijiri A."/>
            <person name="Suzuki S."/>
            <person name="Kurokawa K."/>
            <person name="Kamagata Y."/>
            <person name="Tamaki H."/>
        </authorList>
    </citation>
    <scope>NUCLEOTIDE SEQUENCE [LARGE SCALE GENOMIC DNA]</scope>
    <source>
        <strain evidence="10">BS525</strain>
    </source>
</reference>
<dbReference type="GO" id="GO:0006396">
    <property type="term" value="P:RNA processing"/>
    <property type="evidence" value="ECO:0007669"/>
    <property type="project" value="InterPro"/>
</dbReference>
<name>A0A9E2BG43_PSYF1</name>
<comment type="function">
    <text evidence="8">Involved in mRNA degradation. Catalyzes the phosphorolysis of single-stranded polyribonucleotides processively in the 3'- to 5'-direction.</text>
</comment>
<dbReference type="Pfam" id="PF00013">
    <property type="entry name" value="KH_1"/>
    <property type="match status" value="1"/>
</dbReference>
<dbReference type="InterPro" id="IPR001247">
    <property type="entry name" value="ExoRNase_PH_dom1"/>
</dbReference>
<accession>A0A9E2BG43</accession>
<feature type="binding site" evidence="8">
    <location>
        <position position="491"/>
    </location>
    <ligand>
        <name>Mg(2+)</name>
        <dbReference type="ChEBI" id="CHEBI:18420"/>
    </ligand>
</feature>
<dbReference type="GO" id="GO:0000175">
    <property type="term" value="F:3'-5'-RNA exonuclease activity"/>
    <property type="evidence" value="ECO:0007669"/>
    <property type="project" value="TreeGrafter"/>
</dbReference>
<dbReference type="GO" id="GO:0000287">
    <property type="term" value="F:magnesium ion binding"/>
    <property type="evidence" value="ECO:0007669"/>
    <property type="project" value="UniProtKB-UniRule"/>
</dbReference>
<evidence type="ECO:0000256" key="5">
    <source>
        <dbReference type="ARBA" id="ARBA00022723"/>
    </source>
</evidence>
<comment type="catalytic activity">
    <reaction evidence="8">
        <text>RNA(n+1) + phosphate = RNA(n) + a ribonucleoside 5'-diphosphate</text>
        <dbReference type="Rhea" id="RHEA:22096"/>
        <dbReference type="Rhea" id="RHEA-COMP:14527"/>
        <dbReference type="Rhea" id="RHEA-COMP:17342"/>
        <dbReference type="ChEBI" id="CHEBI:43474"/>
        <dbReference type="ChEBI" id="CHEBI:57930"/>
        <dbReference type="ChEBI" id="CHEBI:140395"/>
        <dbReference type="EC" id="2.7.7.8"/>
    </reaction>
</comment>
<dbReference type="SUPFAM" id="SSF50249">
    <property type="entry name" value="Nucleic acid-binding proteins"/>
    <property type="match status" value="1"/>
</dbReference>
<dbReference type="FunFam" id="3.30.1370.10:FF:000001">
    <property type="entry name" value="Polyribonucleotide nucleotidyltransferase"/>
    <property type="match status" value="1"/>
</dbReference>
<dbReference type="InterPro" id="IPR004087">
    <property type="entry name" value="KH_dom"/>
</dbReference>
<dbReference type="PANTHER" id="PTHR11252">
    <property type="entry name" value="POLYRIBONUCLEOTIDE NUCLEOTIDYLTRANSFERASE"/>
    <property type="match status" value="1"/>
</dbReference>
<dbReference type="Pfam" id="PF00575">
    <property type="entry name" value="S1"/>
    <property type="match status" value="1"/>
</dbReference>
<evidence type="ECO:0000313" key="11">
    <source>
        <dbReference type="Proteomes" id="UP000811545"/>
    </source>
</evidence>
<dbReference type="GO" id="GO:0006402">
    <property type="term" value="P:mRNA catabolic process"/>
    <property type="evidence" value="ECO:0007669"/>
    <property type="project" value="UniProtKB-UniRule"/>
</dbReference>
<dbReference type="CDD" id="cd02393">
    <property type="entry name" value="KH-I_PNPase"/>
    <property type="match status" value="1"/>
</dbReference>
<dbReference type="SMART" id="SM00322">
    <property type="entry name" value="KH"/>
    <property type="match status" value="1"/>
</dbReference>
<dbReference type="AlphaFoldDB" id="A0A9E2BG43"/>
<dbReference type="Gene3D" id="3.30.1370.10">
    <property type="entry name" value="K Homology domain, type 1"/>
    <property type="match status" value="1"/>
</dbReference>
<dbReference type="CDD" id="cd11364">
    <property type="entry name" value="RNase_PH_PNPase_2"/>
    <property type="match status" value="1"/>
</dbReference>
<dbReference type="PIRSF" id="PIRSF005499">
    <property type="entry name" value="PNPase"/>
    <property type="match status" value="1"/>
</dbReference>
<evidence type="ECO:0000256" key="2">
    <source>
        <dbReference type="ARBA" id="ARBA00022490"/>
    </source>
</evidence>
<dbReference type="Gene3D" id="3.30.230.70">
    <property type="entry name" value="GHMP Kinase, N-terminal domain"/>
    <property type="match status" value="2"/>
</dbReference>
<keyword evidence="2 8" id="KW-0963">Cytoplasm</keyword>
<dbReference type="Pfam" id="PF03725">
    <property type="entry name" value="RNase_PH_C"/>
    <property type="match status" value="2"/>
</dbReference>
<proteinExistence type="inferred from homology"/>
<dbReference type="FunFam" id="3.30.230.70:FF:000002">
    <property type="entry name" value="Polyribonucleotide nucleotidyltransferase"/>
    <property type="match status" value="1"/>
</dbReference>
<evidence type="ECO:0000256" key="8">
    <source>
        <dbReference type="HAMAP-Rule" id="MF_01595"/>
    </source>
</evidence>
<dbReference type="InterPro" id="IPR012340">
    <property type="entry name" value="NA-bd_OB-fold"/>
</dbReference>
<dbReference type="SUPFAM" id="SSF55666">
    <property type="entry name" value="Ribonuclease PH domain 2-like"/>
    <property type="match status" value="2"/>
</dbReference>
<dbReference type="SMART" id="SM00316">
    <property type="entry name" value="S1"/>
    <property type="match status" value="1"/>
</dbReference>
<evidence type="ECO:0000256" key="3">
    <source>
        <dbReference type="ARBA" id="ARBA00022679"/>
    </source>
</evidence>
<dbReference type="HAMAP" id="MF_01595">
    <property type="entry name" value="PNPase"/>
    <property type="match status" value="1"/>
</dbReference>
<dbReference type="InterPro" id="IPR012162">
    <property type="entry name" value="PNPase"/>
</dbReference>
<dbReference type="EC" id="2.7.7.8" evidence="8"/>
<dbReference type="Pfam" id="PF01138">
    <property type="entry name" value="RNase_PH"/>
    <property type="match status" value="2"/>
</dbReference>
<comment type="caution">
    <text evidence="10">The sequence shown here is derived from an EMBL/GenBank/DDBJ whole genome shotgun (WGS) entry which is preliminary data.</text>
</comment>
<evidence type="ECO:0000313" key="10">
    <source>
        <dbReference type="EMBL" id="MBT9144262.1"/>
    </source>
</evidence>
<dbReference type="PANTHER" id="PTHR11252:SF0">
    <property type="entry name" value="POLYRIBONUCLEOTIDE NUCLEOTIDYLTRANSFERASE 1, MITOCHONDRIAL"/>
    <property type="match status" value="1"/>
</dbReference>
<dbReference type="GO" id="GO:0005829">
    <property type="term" value="C:cytosol"/>
    <property type="evidence" value="ECO:0007669"/>
    <property type="project" value="TreeGrafter"/>
</dbReference>
<feature type="domain" description="S1 motif" evidence="9">
    <location>
        <begin position="622"/>
        <end position="690"/>
    </location>
</feature>
<dbReference type="InterPro" id="IPR015848">
    <property type="entry name" value="PNPase_PH_RNA-bd_bac/org-type"/>
</dbReference>
<dbReference type="Proteomes" id="UP000811545">
    <property type="component" value="Unassembled WGS sequence"/>
</dbReference>
<dbReference type="InterPro" id="IPR015847">
    <property type="entry name" value="ExoRNase_PH_dom2"/>
</dbReference>
<dbReference type="InterPro" id="IPR036612">
    <property type="entry name" value="KH_dom_type_1_sf"/>
</dbReference>
<dbReference type="SUPFAM" id="SSF54211">
    <property type="entry name" value="Ribosomal protein S5 domain 2-like"/>
    <property type="match status" value="2"/>
</dbReference>
<evidence type="ECO:0000256" key="4">
    <source>
        <dbReference type="ARBA" id="ARBA00022695"/>
    </source>
</evidence>
<keyword evidence="6 8" id="KW-0460">Magnesium</keyword>
<keyword evidence="5 8" id="KW-0479">Metal-binding</keyword>
<sequence length="695" mass="76814">MNKIRKTIEYFGRILELSTGDWAKQAGGSVLVRYGDTVVLVAVTADKKDKEDLDFLPLTVEYSERMYAAGKIPGGYFRREGRPTEEEILKSRLIDRSIRSLFPAEYKKEVLVVATVLSVDQENLPDILGIIGASATLCLSNIPFSIPLGAVRIGKINGEFVVNPIAQELDMSSLDLVVTATKDNVVMIEANAKEIPEEQILEAVIIAREAIEPIINLITELVKEVNPQKDILKTVEYDKELVDKVKRFVEERFSRGDFQTGDKLQREDAMYLLLEEGVEYFKEDCSGKEALIRSIVFKYFKSALRYQVIHDKIRIDGRKPDEVREIGVTTGVLPRVHGSAVFSRGQTQVLTTVTLGAFQDVQHIDGLGMDEYKRYMHHYNFPPYSVGEARPMRGPGRREIGHGSLAERAIVPILPEEETFPYTIRTVSEVLESNGSTSMASVCGSSLALMDAGVPIVSPVAGISIGLIKEGPEYALLVDIQGIEDALGDMDFKVAGTRTGVTAIQLDNKTVGIEVNLLKEAFEEARKSRNFILDCMENNISSSRTDLSLYAPHITSFEIEAGKIGELIGPGGRVIRKISQDTGAQIDIKDSVGKGYITAPSKEALQKAQKYIDAILKGVKVGETYEGRVTRIVPFGVFVEIAPSKEGLLHNSQIINTYKSRGQVSLNINDQVMVVVKEIDHLGRINLTQKGSTED</sequence>
<comment type="similarity">
    <text evidence="1 8">Belongs to the polyribonucleotide nucleotidyltransferase family.</text>
</comment>
<dbReference type="SUPFAM" id="SSF54791">
    <property type="entry name" value="Eukaryotic type KH-domain (KH-domain type I)"/>
    <property type="match status" value="1"/>
</dbReference>
<evidence type="ECO:0000256" key="6">
    <source>
        <dbReference type="ARBA" id="ARBA00022842"/>
    </source>
</evidence>
<feature type="binding site" evidence="8">
    <location>
        <position position="485"/>
    </location>
    <ligand>
        <name>Mg(2+)</name>
        <dbReference type="ChEBI" id="CHEBI:18420"/>
    </ligand>
</feature>
<evidence type="ECO:0000256" key="7">
    <source>
        <dbReference type="ARBA" id="ARBA00022884"/>
    </source>
</evidence>
<dbReference type="InterPro" id="IPR036345">
    <property type="entry name" value="ExoRNase_PH_dom2_sf"/>
</dbReference>
<dbReference type="InterPro" id="IPR020568">
    <property type="entry name" value="Ribosomal_Su5_D2-typ_SF"/>
</dbReference>
<dbReference type="InterPro" id="IPR004088">
    <property type="entry name" value="KH_dom_type_1"/>
</dbReference>
<dbReference type="InterPro" id="IPR003029">
    <property type="entry name" value="S1_domain"/>
</dbReference>
<dbReference type="PROSITE" id="PS50084">
    <property type="entry name" value="KH_TYPE_1"/>
    <property type="match status" value="1"/>
</dbReference>
<dbReference type="Pfam" id="PF03726">
    <property type="entry name" value="PNPase"/>
    <property type="match status" value="1"/>
</dbReference>
<dbReference type="GO" id="GO:0003723">
    <property type="term" value="F:RNA binding"/>
    <property type="evidence" value="ECO:0007669"/>
    <property type="project" value="UniProtKB-UniRule"/>
</dbReference>
<evidence type="ECO:0000259" key="9">
    <source>
        <dbReference type="PROSITE" id="PS50126"/>
    </source>
</evidence>
<dbReference type="CDD" id="cd11363">
    <property type="entry name" value="RNase_PH_PNPase_1"/>
    <property type="match status" value="1"/>
</dbReference>
<dbReference type="NCBIfam" id="TIGR03591">
    <property type="entry name" value="polynuc_phos"/>
    <property type="match status" value="1"/>
</dbReference>
<dbReference type="NCBIfam" id="NF008805">
    <property type="entry name" value="PRK11824.1"/>
    <property type="match status" value="1"/>
</dbReference>
<gene>
    <name evidence="8 10" type="primary">pnp</name>
    <name evidence="10" type="ORF">DDT42_00094</name>
</gene>
<dbReference type="FunFam" id="3.30.230.70:FF:000001">
    <property type="entry name" value="Polyribonucleotide nucleotidyltransferase"/>
    <property type="match status" value="1"/>
</dbReference>
<comment type="cofactor">
    <cofactor evidence="8">
        <name>Mg(2+)</name>
        <dbReference type="ChEBI" id="CHEBI:18420"/>
    </cofactor>
</comment>